<sequence>MWKPTLGKAVCCPATVVSKPNKKIYSAKESKLSKFFSKVQIRQSQRKTEFCCFTVNIRAVLFKTRF</sequence>
<proteinExistence type="predicted"/>
<reference evidence="2" key="1">
    <citation type="submission" date="2013-06" db="EMBL/GenBank/DDBJ databases">
        <authorList>
            <person name="Zhao Q."/>
        </authorList>
    </citation>
    <scope>NUCLEOTIDE SEQUENCE</scope>
    <source>
        <strain evidence="2">cv. W1943</strain>
    </source>
</reference>
<protein>
    <submittedName>
        <fullName evidence="1">Uncharacterized protein</fullName>
    </submittedName>
</protein>
<evidence type="ECO:0000313" key="2">
    <source>
        <dbReference type="Proteomes" id="UP000008022"/>
    </source>
</evidence>
<dbReference type="AlphaFoldDB" id="A0A0E0QWL1"/>
<reference evidence="1" key="2">
    <citation type="submission" date="2015-06" db="UniProtKB">
        <authorList>
            <consortium name="EnsemblPlants"/>
        </authorList>
    </citation>
    <scope>IDENTIFICATION</scope>
</reference>
<dbReference type="HOGENOM" id="CLU_2835664_0_0_1"/>
<dbReference type="Gramene" id="ORUFI10G03360.1">
    <property type="protein sequence ID" value="ORUFI10G03360.1"/>
    <property type="gene ID" value="ORUFI10G03360"/>
</dbReference>
<name>A0A0E0QWL1_ORYRU</name>
<accession>A0A0E0QWL1</accession>
<keyword evidence="2" id="KW-1185">Reference proteome</keyword>
<dbReference type="Proteomes" id="UP000008022">
    <property type="component" value="Unassembled WGS sequence"/>
</dbReference>
<dbReference type="EnsemblPlants" id="ORUFI10G03360.1">
    <property type="protein sequence ID" value="ORUFI10G03360.1"/>
    <property type="gene ID" value="ORUFI10G03360"/>
</dbReference>
<evidence type="ECO:0000313" key="1">
    <source>
        <dbReference type="EnsemblPlants" id="ORUFI10G03360.1"/>
    </source>
</evidence>
<organism evidence="1 2">
    <name type="scientific">Oryza rufipogon</name>
    <name type="common">Brownbeard rice</name>
    <name type="synonym">Asian wild rice</name>
    <dbReference type="NCBI Taxonomy" id="4529"/>
    <lineage>
        <taxon>Eukaryota</taxon>
        <taxon>Viridiplantae</taxon>
        <taxon>Streptophyta</taxon>
        <taxon>Embryophyta</taxon>
        <taxon>Tracheophyta</taxon>
        <taxon>Spermatophyta</taxon>
        <taxon>Magnoliopsida</taxon>
        <taxon>Liliopsida</taxon>
        <taxon>Poales</taxon>
        <taxon>Poaceae</taxon>
        <taxon>BOP clade</taxon>
        <taxon>Oryzoideae</taxon>
        <taxon>Oryzeae</taxon>
        <taxon>Oryzinae</taxon>
        <taxon>Oryza</taxon>
    </lineage>
</organism>